<dbReference type="KEGG" id="gtt:GUITHDRAFT_141020"/>
<keyword evidence="3" id="KW-1185">Reference proteome</keyword>
<dbReference type="Proteomes" id="UP000011087">
    <property type="component" value="Unassembled WGS sequence"/>
</dbReference>
<dbReference type="EnsemblProtists" id="EKX42587">
    <property type="protein sequence ID" value="EKX42587"/>
    <property type="gene ID" value="GUITHDRAFT_141020"/>
</dbReference>
<dbReference type="InterPro" id="IPR037151">
    <property type="entry name" value="AlkB-like_sf"/>
</dbReference>
<gene>
    <name evidence="1" type="ORF">GUITHDRAFT_141020</name>
</gene>
<protein>
    <submittedName>
        <fullName evidence="1 2">Uncharacterized protein</fullName>
    </submittedName>
</protein>
<dbReference type="HOGENOM" id="CLU_770398_0_0_1"/>
<accession>L1J2N6</accession>
<sequence length="360" mass="40464">MTMAMRARQAVLTSVYGSRGRYLQWRSAYGFSTGRRLQTTTPPYHARLMSSDGRRSLWKPWIQAKEEDELPQETLRCYVKTSSDAFALEVAHVCTCYLQVTCNEGGKLTSEKLDHLGIRVQPDFCSEALASIALREASEVLAAHGYSHHGDGGVLVMDEKKEVKKSLDIGNTLRVTGRQEFPEQSAAPWGYGDDFKVDKVPPALRAILESIQDSRAFCVGKPRDLTINRRTNGFFKLDPHLDPLQDGENVFILNLLSNSVITFVPPGEFQRKDPVQIALKSWTDQDVDVLVKHRTLVLFSGLSRNSWRHAIRTGLQVEIAGGQEVFCDWWGTPKNLVRRSNDRISLVFAFGEKTCNQSCA</sequence>
<proteinExistence type="predicted"/>
<reference evidence="3" key="2">
    <citation type="submission" date="2012-11" db="EMBL/GenBank/DDBJ databases">
        <authorList>
            <person name="Kuo A."/>
            <person name="Curtis B.A."/>
            <person name="Tanifuji G."/>
            <person name="Burki F."/>
            <person name="Gruber A."/>
            <person name="Irimia M."/>
            <person name="Maruyama S."/>
            <person name="Arias M.C."/>
            <person name="Ball S.G."/>
            <person name="Gile G.H."/>
            <person name="Hirakawa Y."/>
            <person name="Hopkins J.F."/>
            <person name="Rensing S.A."/>
            <person name="Schmutz J."/>
            <person name="Symeonidi A."/>
            <person name="Elias M."/>
            <person name="Eveleigh R.J."/>
            <person name="Herman E.K."/>
            <person name="Klute M.J."/>
            <person name="Nakayama T."/>
            <person name="Obornik M."/>
            <person name="Reyes-Prieto A."/>
            <person name="Armbrust E.V."/>
            <person name="Aves S.J."/>
            <person name="Beiko R.G."/>
            <person name="Coutinho P."/>
            <person name="Dacks J.B."/>
            <person name="Durnford D.G."/>
            <person name="Fast N.M."/>
            <person name="Green B.R."/>
            <person name="Grisdale C."/>
            <person name="Hempe F."/>
            <person name="Henrissat B."/>
            <person name="Hoppner M.P."/>
            <person name="Ishida K.-I."/>
            <person name="Kim E."/>
            <person name="Koreny L."/>
            <person name="Kroth P.G."/>
            <person name="Liu Y."/>
            <person name="Malik S.-B."/>
            <person name="Maier U.G."/>
            <person name="McRose D."/>
            <person name="Mock T."/>
            <person name="Neilson J.A."/>
            <person name="Onodera N.T."/>
            <person name="Poole A.M."/>
            <person name="Pritham E.J."/>
            <person name="Richards T.A."/>
            <person name="Rocap G."/>
            <person name="Roy S.W."/>
            <person name="Sarai C."/>
            <person name="Schaack S."/>
            <person name="Shirato S."/>
            <person name="Slamovits C.H."/>
            <person name="Spencer D.F."/>
            <person name="Suzuki S."/>
            <person name="Worden A.Z."/>
            <person name="Zauner S."/>
            <person name="Barry K."/>
            <person name="Bell C."/>
            <person name="Bharti A.K."/>
            <person name="Crow J.A."/>
            <person name="Grimwood J."/>
            <person name="Kramer R."/>
            <person name="Lindquist E."/>
            <person name="Lucas S."/>
            <person name="Salamov A."/>
            <person name="McFadden G.I."/>
            <person name="Lane C.E."/>
            <person name="Keeling P.J."/>
            <person name="Gray M.W."/>
            <person name="Grigoriev I.V."/>
            <person name="Archibald J.M."/>
        </authorList>
    </citation>
    <scope>NUCLEOTIDE SEQUENCE</scope>
    <source>
        <strain evidence="3">CCMP2712</strain>
    </source>
</reference>
<dbReference type="Gene3D" id="2.60.120.590">
    <property type="entry name" value="Alpha-ketoglutarate-dependent dioxygenase AlkB-like"/>
    <property type="match status" value="1"/>
</dbReference>
<dbReference type="AlphaFoldDB" id="L1J2N6"/>
<dbReference type="OrthoDB" id="412814at2759"/>
<dbReference type="RefSeq" id="XP_005829567.1">
    <property type="nucleotide sequence ID" value="XM_005829510.1"/>
</dbReference>
<organism evidence="1">
    <name type="scientific">Guillardia theta (strain CCMP2712)</name>
    <name type="common">Cryptophyte</name>
    <dbReference type="NCBI Taxonomy" id="905079"/>
    <lineage>
        <taxon>Eukaryota</taxon>
        <taxon>Cryptophyceae</taxon>
        <taxon>Pyrenomonadales</taxon>
        <taxon>Geminigeraceae</taxon>
        <taxon>Guillardia</taxon>
    </lineage>
</organism>
<reference evidence="2" key="3">
    <citation type="submission" date="2016-03" db="UniProtKB">
        <authorList>
            <consortium name="EnsemblProtists"/>
        </authorList>
    </citation>
    <scope>IDENTIFICATION</scope>
</reference>
<dbReference type="OMA" id="IEPEWIN"/>
<dbReference type="eggNOG" id="ENOG502S5U6">
    <property type="taxonomic scope" value="Eukaryota"/>
</dbReference>
<evidence type="ECO:0000313" key="2">
    <source>
        <dbReference type="EnsemblProtists" id="EKX42587"/>
    </source>
</evidence>
<evidence type="ECO:0000313" key="3">
    <source>
        <dbReference type="Proteomes" id="UP000011087"/>
    </source>
</evidence>
<dbReference type="EMBL" id="JH993015">
    <property type="protein sequence ID" value="EKX42587.1"/>
    <property type="molecule type" value="Genomic_DNA"/>
</dbReference>
<dbReference type="PaxDb" id="55529-EKX42587"/>
<evidence type="ECO:0000313" key="1">
    <source>
        <dbReference type="EMBL" id="EKX42587.1"/>
    </source>
</evidence>
<reference evidence="1 3" key="1">
    <citation type="journal article" date="2012" name="Nature">
        <title>Algal genomes reveal evolutionary mosaicism and the fate of nucleomorphs.</title>
        <authorList>
            <consortium name="DOE Joint Genome Institute"/>
            <person name="Curtis B.A."/>
            <person name="Tanifuji G."/>
            <person name="Burki F."/>
            <person name="Gruber A."/>
            <person name="Irimia M."/>
            <person name="Maruyama S."/>
            <person name="Arias M.C."/>
            <person name="Ball S.G."/>
            <person name="Gile G.H."/>
            <person name="Hirakawa Y."/>
            <person name="Hopkins J.F."/>
            <person name="Kuo A."/>
            <person name="Rensing S.A."/>
            <person name="Schmutz J."/>
            <person name="Symeonidi A."/>
            <person name="Elias M."/>
            <person name="Eveleigh R.J."/>
            <person name="Herman E.K."/>
            <person name="Klute M.J."/>
            <person name="Nakayama T."/>
            <person name="Obornik M."/>
            <person name="Reyes-Prieto A."/>
            <person name="Armbrust E.V."/>
            <person name="Aves S.J."/>
            <person name="Beiko R.G."/>
            <person name="Coutinho P."/>
            <person name="Dacks J.B."/>
            <person name="Durnford D.G."/>
            <person name="Fast N.M."/>
            <person name="Green B.R."/>
            <person name="Grisdale C.J."/>
            <person name="Hempel F."/>
            <person name="Henrissat B."/>
            <person name="Hoppner M.P."/>
            <person name="Ishida K."/>
            <person name="Kim E."/>
            <person name="Koreny L."/>
            <person name="Kroth P.G."/>
            <person name="Liu Y."/>
            <person name="Malik S.B."/>
            <person name="Maier U.G."/>
            <person name="McRose D."/>
            <person name="Mock T."/>
            <person name="Neilson J.A."/>
            <person name="Onodera N.T."/>
            <person name="Poole A.M."/>
            <person name="Pritham E.J."/>
            <person name="Richards T.A."/>
            <person name="Rocap G."/>
            <person name="Roy S.W."/>
            <person name="Sarai C."/>
            <person name="Schaack S."/>
            <person name="Shirato S."/>
            <person name="Slamovits C.H."/>
            <person name="Spencer D.F."/>
            <person name="Suzuki S."/>
            <person name="Worden A.Z."/>
            <person name="Zauner S."/>
            <person name="Barry K."/>
            <person name="Bell C."/>
            <person name="Bharti A.K."/>
            <person name="Crow J.A."/>
            <person name="Grimwood J."/>
            <person name="Kramer R."/>
            <person name="Lindquist E."/>
            <person name="Lucas S."/>
            <person name="Salamov A."/>
            <person name="McFadden G.I."/>
            <person name="Lane C.E."/>
            <person name="Keeling P.J."/>
            <person name="Gray M.W."/>
            <person name="Grigoriev I.V."/>
            <person name="Archibald J.M."/>
        </authorList>
    </citation>
    <scope>NUCLEOTIDE SEQUENCE</scope>
    <source>
        <strain evidence="1 3">CCMP2712</strain>
    </source>
</reference>
<name>L1J2N6_GUITC</name>
<dbReference type="SUPFAM" id="SSF51197">
    <property type="entry name" value="Clavaminate synthase-like"/>
    <property type="match status" value="1"/>
</dbReference>
<dbReference type="GeneID" id="17299361"/>